<dbReference type="EMBL" id="CP061839">
    <property type="protein sequence ID" value="QOW61020.1"/>
    <property type="molecule type" value="Genomic_DNA"/>
</dbReference>
<dbReference type="PANTHER" id="PTHR30290">
    <property type="entry name" value="PERIPLASMIC BINDING COMPONENT OF ABC TRANSPORTER"/>
    <property type="match status" value="1"/>
</dbReference>
<reference evidence="6 7" key="1">
    <citation type="submission" date="2020-09" db="EMBL/GenBank/DDBJ databases">
        <title>Characterization of Treponema spp. from bovine digital dermatitis in Korea.</title>
        <authorList>
            <person name="Espiritu H.M."/>
            <person name="Cho Y.I."/>
            <person name="Mamuad L."/>
        </authorList>
    </citation>
    <scope>NUCLEOTIDE SEQUENCE [LARGE SCALE GENOMIC DNA]</scope>
    <source>
        <strain evidence="6 7">KS1</strain>
    </source>
</reference>
<dbReference type="PIRSF" id="PIRSF002741">
    <property type="entry name" value="MppA"/>
    <property type="match status" value="1"/>
</dbReference>
<accession>A0A7S6WPP6</accession>
<comment type="subcellular location">
    <subcellularLocation>
        <location evidence="1">Cell envelope</location>
    </subcellularLocation>
</comment>
<dbReference type="RefSeq" id="WP_024467807.1">
    <property type="nucleotide sequence ID" value="NZ_CP045670.1"/>
</dbReference>
<evidence type="ECO:0000256" key="3">
    <source>
        <dbReference type="ARBA" id="ARBA00022448"/>
    </source>
</evidence>
<dbReference type="PANTHER" id="PTHR30290:SF10">
    <property type="entry name" value="PERIPLASMIC OLIGOPEPTIDE-BINDING PROTEIN-RELATED"/>
    <property type="match status" value="1"/>
</dbReference>
<dbReference type="CDD" id="cd08504">
    <property type="entry name" value="PBP2_OppA"/>
    <property type="match status" value="1"/>
</dbReference>
<evidence type="ECO:0000313" key="7">
    <source>
        <dbReference type="Proteomes" id="UP000593915"/>
    </source>
</evidence>
<dbReference type="FunFam" id="3.90.76.10:FF:000001">
    <property type="entry name" value="Oligopeptide ABC transporter substrate-binding protein"/>
    <property type="match status" value="1"/>
</dbReference>
<dbReference type="AlphaFoldDB" id="A0A7S6WPP6"/>
<dbReference type="InterPro" id="IPR030678">
    <property type="entry name" value="Peptide/Ni-bd"/>
</dbReference>
<evidence type="ECO:0000256" key="1">
    <source>
        <dbReference type="ARBA" id="ARBA00004196"/>
    </source>
</evidence>
<dbReference type="Pfam" id="PF00496">
    <property type="entry name" value="SBP_bac_5"/>
    <property type="match status" value="1"/>
</dbReference>
<evidence type="ECO:0000259" key="5">
    <source>
        <dbReference type="Pfam" id="PF00496"/>
    </source>
</evidence>
<dbReference type="InterPro" id="IPR039424">
    <property type="entry name" value="SBP_5"/>
</dbReference>
<dbReference type="GO" id="GO:0030288">
    <property type="term" value="C:outer membrane-bounded periplasmic space"/>
    <property type="evidence" value="ECO:0007669"/>
    <property type="project" value="UniProtKB-ARBA"/>
</dbReference>
<evidence type="ECO:0000313" key="6">
    <source>
        <dbReference type="EMBL" id="QOW61020.1"/>
    </source>
</evidence>
<dbReference type="InterPro" id="IPR000914">
    <property type="entry name" value="SBP_5_dom"/>
</dbReference>
<keyword evidence="4" id="KW-0732">Signal</keyword>
<dbReference type="Gene3D" id="3.90.76.10">
    <property type="entry name" value="Dipeptide-binding Protein, Domain 1"/>
    <property type="match status" value="1"/>
</dbReference>
<name>A0A7S6WPP6_9SPIR</name>
<protein>
    <submittedName>
        <fullName evidence="6">Peptide ABC transporter substrate-binding protein</fullName>
    </submittedName>
</protein>
<dbReference type="GO" id="GO:1904680">
    <property type="term" value="F:peptide transmembrane transporter activity"/>
    <property type="evidence" value="ECO:0007669"/>
    <property type="project" value="TreeGrafter"/>
</dbReference>
<sequence length="545" mass="61752">MKTKYFFLFLSAALIITACSNTETSGNLKSAGSAKQEVTASLGAEPAILDAAKASDRYSFIVLDYINEHLTNIQTEDGKRSILPGIAESWKHNEDFTEWTFYLREAFWSDGVPVTANDFVYSIRRIINKESASPMAMYYDYIKNAQAILKGTAEYSEIGIIAENEKTLKIFTETPVKHLDELAAKIPPQREDFINTFEKSYGSDADKIICCGAFKVANWIHNSKIELVKNEKFWNAENVKLERLTFKIINEENAALGELIGGGIDIANAVSINWIDKLKKDTGIAEITGTDSRVQYVFMNQKDKLFSNKKIRQAVSASLNREEICSDLFDNIYKPAYGFVSLSTELEGQNYRNLAGEPIKTLIQKTPNPKALFIEGLKELGMSGNPEEVTIEIMFPTNESSKFNEYLQQSLSKTLGVNIILDKVEGTVFKKRNKTLDYQIGFKSWAGGVDSPARYLDLFLPGNKIVPIGWENEEYNKLVTEAKQSTDFNKQLEGYKRAEEILLVEECCIAPYANQTYNIFMQKRLKNVMQFYQGTYNLKYSYIED</sequence>
<dbReference type="PROSITE" id="PS51257">
    <property type="entry name" value="PROKAR_LIPOPROTEIN"/>
    <property type="match status" value="1"/>
</dbReference>
<dbReference type="Gene3D" id="3.10.105.10">
    <property type="entry name" value="Dipeptide-binding Protein, Domain 3"/>
    <property type="match status" value="1"/>
</dbReference>
<organism evidence="6 7">
    <name type="scientific">Treponema pedis</name>
    <dbReference type="NCBI Taxonomy" id="409322"/>
    <lineage>
        <taxon>Bacteria</taxon>
        <taxon>Pseudomonadati</taxon>
        <taxon>Spirochaetota</taxon>
        <taxon>Spirochaetia</taxon>
        <taxon>Spirochaetales</taxon>
        <taxon>Treponemataceae</taxon>
        <taxon>Treponema</taxon>
    </lineage>
</organism>
<comment type="similarity">
    <text evidence="2">Belongs to the bacterial solute-binding protein 5 family.</text>
</comment>
<feature type="domain" description="Solute-binding protein family 5" evidence="5">
    <location>
        <begin position="83"/>
        <end position="463"/>
    </location>
</feature>
<evidence type="ECO:0000256" key="2">
    <source>
        <dbReference type="ARBA" id="ARBA00005695"/>
    </source>
</evidence>
<keyword evidence="3" id="KW-0813">Transport</keyword>
<dbReference type="GO" id="GO:0015833">
    <property type="term" value="P:peptide transport"/>
    <property type="evidence" value="ECO:0007669"/>
    <property type="project" value="TreeGrafter"/>
</dbReference>
<proteinExistence type="inferred from homology"/>
<evidence type="ECO:0000256" key="4">
    <source>
        <dbReference type="ARBA" id="ARBA00022729"/>
    </source>
</evidence>
<dbReference type="GO" id="GO:0043190">
    <property type="term" value="C:ATP-binding cassette (ABC) transporter complex"/>
    <property type="evidence" value="ECO:0007669"/>
    <property type="project" value="InterPro"/>
</dbReference>
<gene>
    <name evidence="6" type="ORF">IFE08_00935</name>
</gene>
<dbReference type="SUPFAM" id="SSF53850">
    <property type="entry name" value="Periplasmic binding protein-like II"/>
    <property type="match status" value="1"/>
</dbReference>
<dbReference type="Gene3D" id="3.40.190.10">
    <property type="entry name" value="Periplasmic binding protein-like II"/>
    <property type="match status" value="1"/>
</dbReference>
<dbReference type="Proteomes" id="UP000593915">
    <property type="component" value="Chromosome"/>
</dbReference>